<dbReference type="AlphaFoldDB" id="F0RQ00"/>
<gene>
    <name evidence="2" type="ordered locus">Deipr_2071</name>
</gene>
<protein>
    <recommendedName>
        <fullName evidence="1">HNH domain-containing protein</fullName>
    </recommendedName>
</protein>
<dbReference type="PANTHER" id="PTHR37827">
    <property type="entry name" value="TUDOR DOMAIN-CONTAINING PROTEIN"/>
    <property type="match status" value="1"/>
</dbReference>
<evidence type="ECO:0000313" key="3">
    <source>
        <dbReference type="Proteomes" id="UP000007718"/>
    </source>
</evidence>
<dbReference type="HOGENOM" id="CLU_149308_1_1_0"/>
<dbReference type="KEGG" id="dpt:Deipr_2071"/>
<dbReference type="Proteomes" id="UP000007718">
    <property type="component" value="Plasmid pDEIPR01"/>
</dbReference>
<sequence length="109" mass="11988">MARRNNAAGWPPPAGTGPEVCGLCGRAVPSLTEHHLVPRSQGRRRGLKEADLPTVMLCPACHKYLHATFSNHELETEYSSLPALLGHEGVQKFVAWIRKQPATKAVRVR</sequence>
<geneLocation type="plasmid" evidence="2 3">
    <name>pDEIPR01</name>
</geneLocation>
<dbReference type="InterPro" id="IPR002711">
    <property type="entry name" value="HNH"/>
</dbReference>
<keyword evidence="3" id="KW-1185">Reference proteome</keyword>
<proteinExistence type="predicted"/>
<name>F0RQ00_DEIPM</name>
<organism evidence="2 3">
    <name type="scientific">Deinococcus proteolyticus (strain ATCC 35074 / DSM 20540 / JCM 6276 / NBRC 101906 / NCIMB 13154 / VKM Ac-1939 / CCM 2703 / MRP)</name>
    <dbReference type="NCBI Taxonomy" id="693977"/>
    <lineage>
        <taxon>Bacteria</taxon>
        <taxon>Thermotogati</taxon>
        <taxon>Deinococcota</taxon>
        <taxon>Deinococci</taxon>
        <taxon>Deinococcales</taxon>
        <taxon>Deinococcaceae</taxon>
        <taxon>Deinococcus</taxon>
    </lineage>
</organism>
<dbReference type="GO" id="GO:0004519">
    <property type="term" value="F:endonuclease activity"/>
    <property type="evidence" value="ECO:0007669"/>
    <property type="project" value="InterPro"/>
</dbReference>
<dbReference type="GO" id="GO:0008270">
    <property type="term" value="F:zinc ion binding"/>
    <property type="evidence" value="ECO:0007669"/>
    <property type="project" value="InterPro"/>
</dbReference>
<feature type="domain" description="HNH" evidence="1">
    <location>
        <begin position="21"/>
        <end position="67"/>
    </location>
</feature>
<dbReference type="EMBL" id="CP002537">
    <property type="protein sequence ID" value="ADY27202.1"/>
    <property type="molecule type" value="Genomic_DNA"/>
</dbReference>
<evidence type="ECO:0000259" key="1">
    <source>
        <dbReference type="Pfam" id="PF01844"/>
    </source>
</evidence>
<accession>F0RQ00</accession>
<reference evidence="2 3" key="1">
    <citation type="submission" date="2011-02" db="EMBL/GenBank/DDBJ databases">
        <title>The complete sequence of plasmid1 of Deinococcus proteolyticus DSM 20540.</title>
        <authorList>
            <consortium name="US DOE Joint Genome Institute (JGI-PGF)"/>
            <person name="Lucas S."/>
            <person name="Copeland A."/>
            <person name="Lapidus A."/>
            <person name="Bruce D."/>
            <person name="Goodwin L."/>
            <person name="Pitluck S."/>
            <person name="Kyrpides N."/>
            <person name="Mavromatis K."/>
            <person name="Pagani I."/>
            <person name="Ivanova N."/>
            <person name="Ovchinnikova G."/>
            <person name="Zeytun A."/>
            <person name="Detter J.C."/>
            <person name="Han C."/>
            <person name="Land M."/>
            <person name="Hauser L."/>
            <person name="Markowitz V."/>
            <person name="Cheng J.-F."/>
            <person name="Hugenholtz P."/>
            <person name="Woyke T."/>
            <person name="Wu D."/>
            <person name="Pukall R."/>
            <person name="Steenblock K."/>
            <person name="Brambilla E."/>
            <person name="Klenk H.-P."/>
            <person name="Eisen J.A."/>
        </authorList>
    </citation>
    <scope>NUCLEOTIDE SEQUENCE [LARGE SCALE GENOMIC DNA]</scope>
    <source>
        <strain evidence="3">ATCC 35074 / DSM 20540 / JCM 6276 / NBRC 101906 / NCIMB 13154 / VKM Ac-1939 / CCM 2703 / MRP</strain>
        <plasmid evidence="3">Plasmid pDEIPR01</plasmid>
    </source>
</reference>
<evidence type="ECO:0000313" key="2">
    <source>
        <dbReference type="EMBL" id="ADY27202.1"/>
    </source>
</evidence>
<dbReference type="Pfam" id="PF01844">
    <property type="entry name" value="HNH"/>
    <property type="match status" value="1"/>
</dbReference>
<dbReference type="OrthoDB" id="9802640at2"/>
<keyword evidence="2" id="KW-0614">Plasmid</keyword>
<dbReference type="GO" id="GO:0003676">
    <property type="term" value="F:nucleic acid binding"/>
    <property type="evidence" value="ECO:0007669"/>
    <property type="project" value="InterPro"/>
</dbReference>
<dbReference type="PANTHER" id="PTHR37827:SF1">
    <property type="entry name" value="HNH DOMAIN-CONTAINING PROTEIN"/>
    <property type="match status" value="1"/>
</dbReference>
<dbReference type="RefSeq" id="WP_013622934.1">
    <property type="nucleotide sequence ID" value="NC_015169.1"/>
</dbReference>